<dbReference type="Proteomes" id="UP000690515">
    <property type="component" value="Unassembled WGS sequence"/>
</dbReference>
<evidence type="ECO:0000256" key="6">
    <source>
        <dbReference type="ARBA" id="ARBA00023251"/>
    </source>
</evidence>
<comment type="catalytic activity">
    <reaction evidence="1 7">
        <text>a beta-lactam + H2O = a substituted beta-amino acid</text>
        <dbReference type="Rhea" id="RHEA:20401"/>
        <dbReference type="ChEBI" id="CHEBI:15377"/>
        <dbReference type="ChEBI" id="CHEBI:35627"/>
        <dbReference type="ChEBI" id="CHEBI:140347"/>
        <dbReference type="EC" id="3.5.2.6"/>
    </reaction>
</comment>
<evidence type="ECO:0000313" key="11">
    <source>
        <dbReference type="Proteomes" id="UP000690515"/>
    </source>
</evidence>
<sequence length="266" mass="30786">MKKTFKEKISLLIGATILLTSFSSWATEDIKLSSIFNKYKVNGTLVISSANGKTTYIHNEKRANKAFLPASTFKIPNTLIGLQEGAIKEINHLFKWDGKDKGWKIWNQNHTLKSALQNSCIWCYQEVAQDVGRLKYQQHLYKMNYGNQKLGELITFWLDGDLRITAYQEIAFLKKLYAEALPYKKEYQRKTKEIMINEHTPTYTIYGKTGWVMKEGKGTDIGWFVGFVTTKNTAWFYAINIDLIKSSDRHYRKKIVKEALKAKSII</sequence>
<dbReference type="EMBL" id="JAGSOY010000034">
    <property type="protein sequence ID" value="MBU2712290.1"/>
    <property type="molecule type" value="Genomic_DNA"/>
</dbReference>
<organism evidence="10 11">
    <name type="scientific">Zooshikella harenae</name>
    <dbReference type="NCBI Taxonomy" id="2827238"/>
    <lineage>
        <taxon>Bacteria</taxon>
        <taxon>Pseudomonadati</taxon>
        <taxon>Pseudomonadota</taxon>
        <taxon>Gammaproteobacteria</taxon>
        <taxon>Oceanospirillales</taxon>
        <taxon>Zooshikellaceae</taxon>
        <taxon>Zooshikella</taxon>
    </lineage>
</organism>
<feature type="domain" description="Penicillin-binding protein transpeptidase" evidence="9">
    <location>
        <begin position="48"/>
        <end position="260"/>
    </location>
</feature>
<comment type="caution">
    <text evidence="10">The sequence shown here is derived from an EMBL/GenBank/DDBJ whole genome shotgun (WGS) entry which is preliminary data.</text>
</comment>
<keyword evidence="11" id="KW-1185">Reference proteome</keyword>
<evidence type="ECO:0000256" key="4">
    <source>
        <dbReference type="ARBA" id="ARBA00022729"/>
    </source>
</evidence>
<dbReference type="InterPro" id="IPR050515">
    <property type="entry name" value="Beta-lactam/transpept"/>
</dbReference>
<dbReference type="EC" id="3.5.2.6" evidence="3 7"/>
<dbReference type="RefSeq" id="WP_215820517.1">
    <property type="nucleotide sequence ID" value="NZ_JAGSOY010000034.1"/>
</dbReference>
<protein>
    <recommendedName>
        <fullName evidence="3 7">Beta-lactamase</fullName>
        <ecNumber evidence="3 7">3.5.2.6</ecNumber>
    </recommendedName>
</protein>
<dbReference type="Gene3D" id="3.40.710.10">
    <property type="entry name" value="DD-peptidase/beta-lactamase superfamily"/>
    <property type="match status" value="1"/>
</dbReference>
<name>A0ABS5ZGB2_9GAMM</name>
<evidence type="ECO:0000256" key="2">
    <source>
        <dbReference type="ARBA" id="ARBA00007898"/>
    </source>
</evidence>
<dbReference type="SUPFAM" id="SSF56601">
    <property type="entry name" value="beta-lactamase/transpeptidase-like"/>
    <property type="match status" value="1"/>
</dbReference>
<gene>
    <name evidence="10" type="primary">blaOXA</name>
    <name evidence="10" type="ORF">KCG35_14585</name>
</gene>
<reference evidence="10 11" key="1">
    <citation type="submission" date="2021-04" db="EMBL/GenBank/DDBJ databases">
        <authorList>
            <person name="Pira H."/>
            <person name="Risdian C."/>
            <person name="Wink J."/>
        </authorList>
    </citation>
    <scope>NUCLEOTIDE SEQUENCE [LARGE SCALE GENOMIC DNA]</scope>
    <source>
        <strain evidence="10 11">WH53</strain>
    </source>
</reference>
<keyword evidence="5 7" id="KW-0378">Hydrolase</keyword>
<evidence type="ECO:0000313" key="10">
    <source>
        <dbReference type="EMBL" id="MBU2712290.1"/>
    </source>
</evidence>
<keyword evidence="4 8" id="KW-0732">Signal</keyword>
<evidence type="ECO:0000256" key="3">
    <source>
        <dbReference type="ARBA" id="ARBA00012865"/>
    </source>
</evidence>
<dbReference type="InterPro" id="IPR001460">
    <property type="entry name" value="PCN-bd_Tpept"/>
</dbReference>
<dbReference type="InterPro" id="IPR012338">
    <property type="entry name" value="Beta-lactam/transpept-like"/>
</dbReference>
<evidence type="ECO:0000256" key="1">
    <source>
        <dbReference type="ARBA" id="ARBA00001526"/>
    </source>
</evidence>
<keyword evidence="6 7" id="KW-0046">Antibiotic resistance</keyword>
<dbReference type="PANTHER" id="PTHR30627">
    <property type="entry name" value="PEPTIDOGLYCAN D,D-TRANSPEPTIDASE"/>
    <property type="match status" value="1"/>
</dbReference>
<proteinExistence type="inferred from homology"/>
<dbReference type="Pfam" id="PF00905">
    <property type="entry name" value="Transpeptidase"/>
    <property type="match status" value="1"/>
</dbReference>
<dbReference type="NCBIfam" id="NF012161">
    <property type="entry name" value="bla_class_D_main"/>
    <property type="match status" value="1"/>
</dbReference>
<feature type="chain" id="PRO_5045639568" description="Beta-lactamase" evidence="8">
    <location>
        <begin position="27"/>
        <end position="266"/>
    </location>
</feature>
<evidence type="ECO:0000256" key="5">
    <source>
        <dbReference type="ARBA" id="ARBA00022801"/>
    </source>
</evidence>
<dbReference type="PANTHER" id="PTHR30627:SF6">
    <property type="entry name" value="BETA-LACTAMASE YBXI-RELATED"/>
    <property type="match status" value="1"/>
</dbReference>
<feature type="signal peptide" evidence="8">
    <location>
        <begin position="1"/>
        <end position="26"/>
    </location>
</feature>
<dbReference type="PROSITE" id="PS00337">
    <property type="entry name" value="BETA_LACTAMASE_D"/>
    <property type="match status" value="1"/>
</dbReference>
<evidence type="ECO:0000256" key="8">
    <source>
        <dbReference type="SAM" id="SignalP"/>
    </source>
</evidence>
<evidence type="ECO:0000256" key="7">
    <source>
        <dbReference type="RuleBase" id="RU361140"/>
    </source>
</evidence>
<dbReference type="InterPro" id="IPR002137">
    <property type="entry name" value="Beta-lactam_class-D_AS"/>
</dbReference>
<evidence type="ECO:0000259" key="9">
    <source>
        <dbReference type="Pfam" id="PF00905"/>
    </source>
</evidence>
<accession>A0ABS5ZGB2</accession>
<comment type="similarity">
    <text evidence="2 7">Belongs to the class-D beta-lactamase family.</text>
</comment>